<feature type="transmembrane region" description="Helical" evidence="1">
    <location>
        <begin position="7"/>
        <end position="27"/>
    </location>
</feature>
<protein>
    <recommendedName>
        <fullName evidence="4">DUF3953 domain-containing protein</fullName>
    </recommendedName>
</protein>
<gene>
    <name evidence="2" type="ORF">CBM15_12270</name>
</gene>
<dbReference type="Proteomes" id="UP000196594">
    <property type="component" value="Unassembled WGS sequence"/>
</dbReference>
<evidence type="ECO:0008006" key="4">
    <source>
        <dbReference type="Google" id="ProtNLM"/>
    </source>
</evidence>
<evidence type="ECO:0000313" key="2">
    <source>
        <dbReference type="EMBL" id="OUZ38523.1"/>
    </source>
</evidence>
<evidence type="ECO:0000313" key="3">
    <source>
        <dbReference type="Proteomes" id="UP000196594"/>
    </source>
</evidence>
<accession>A0ABX3ZFP9</accession>
<dbReference type="RefSeq" id="WP_087617754.1">
    <property type="nucleotide sequence ID" value="NZ_JAFBEY010000006.1"/>
</dbReference>
<feature type="transmembrane region" description="Helical" evidence="1">
    <location>
        <begin position="61"/>
        <end position="79"/>
    </location>
</feature>
<keyword evidence="1" id="KW-0812">Transmembrane</keyword>
<feature type="transmembrane region" description="Helical" evidence="1">
    <location>
        <begin position="33"/>
        <end position="52"/>
    </location>
</feature>
<dbReference type="Pfam" id="PF13129">
    <property type="entry name" value="DUF3953"/>
    <property type="match status" value="1"/>
</dbReference>
<dbReference type="InterPro" id="IPR025018">
    <property type="entry name" value="DUF3953"/>
</dbReference>
<name>A0ABX3ZFP9_9BACL</name>
<dbReference type="EMBL" id="NHNT01000008">
    <property type="protein sequence ID" value="OUZ38523.1"/>
    <property type="molecule type" value="Genomic_DNA"/>
</dbReference>
<organism evidence="2 3">
    <name type="scientific">Solibacillus kalamii</name>
    <dbReference type="NCBI Taxonomy" id="1748298"/>
    <lineage>
        <taxon>Bacteria</taxon>
        <taxon>Bacillati</taxon>
        <taxon>Bacillota</taxon>
        <taxon>Bacilli</taxon>
        <taxon>Bacillales</taxon>
        <taxon>Caryophanaceae</taxon>
        <taxon>Solibacillus</taxon>
    </lineage>
</organism>
<keyword evidence="1" id="KW-1133">Transmembrane helix</keyword>
<comment type="caution">
    <text evidence="2">The sequence shown here is derived from an EMBL/GenBank/DDBJ whole genome shotgun (WGS) entry which is preliminary data.</text>
</comment>
<proteinExistence type="predicted"/>
<keyword evidence="1" id="KW-0472">Membrane</keyword>
<sequence length="85" mass="10030">MKEKNFDILMLFQLFFAVLAMSIGIYGKVTENYNLLPLMLILLSIMFLIIGLREYKRTKSLLWGIIYLFISLFMIFSVIEGIKRK</sequence>
<reference evidence="2 3" key="1">
    <citation type="journal article" date="2017" name="Int. J. Syst. Evol. Microbiol.">
        <title>Solibacillus kalamii sp. nov., isolated from a high-efficiency particulate arrestance filter system used in the International Space Station.</title>
        <authorList>
            <person name="Checinska Sielaff A."/>
            <person name="Kumar R.M."/>
            <person name="Pal D."/>
            <person name="Mayilraj S."/>
            <person name="Venkateswaran K."/>
        </authorList>
    </citation>
    <scope>NUCLEOTIDE SEQUENCE [LARGE SCALE GENOMIC DNA]</scope>
    <source>
        <strain evidence="2 3">ISSFR-015</strain>
    </source>
</reference>
<evidence type="ECO:0000256" key="1">
    <source>
        <dbReference type="SAM" id="Phobius"/>
    </source>
</evidence>
<keyword evidence="3" id="KW-1185">Reference proteome</keyword>